<gene>
    <name evidence="5" type="ORF">J4D97_02585</name>
</gene>
<evidence type="ECO:0000256" key="3">
    <source>
        <dbReference type="PROSITE-ProRule" id="PRU01161"/>
    </source>
</evidence>
<dbReference type="Gene3D" id="3.40.1090.10">
    <property type="entry name" value="Cytosolic phospholipase A2 catalytic domain"/>
    <property type="match status" value="1"/>
</dbReference>
<keyword evidence="2 3" id="KW-0443">Lipid metabolism</keyword>
<evidence type="ECO:0000259" key="4">
    <source>
        <dbReference type="PROSITE" id="PS51635"/>
    </source>
</evidence>
<dbReference type="InterPro" id="IPR002641">
    <property type="entry name" value="PNPLA_dom"/>
</dbReference>
<feature type="short sequence motif" description="DGA/G" evidence="3">
    <location>
        <begin position="195"/>
        <end position="197"/>
    </location>
</feature>
<dbReference type="PANTHER" id="PTHR32176:SF92">
    <property type="entry name" value="XYLOSE ISOMERASE"/>
    <property type="match status" value="1"/>
</dbReference>
<name>A0ABS3T7A6_9BACT</name>
<dbReference type="PROSITE" id="PS51635">
    <property type="entry name" value="PNPLA"/>
    <property type="match status" value="1"/>
</dbReference>
<protein>
    <submittedName>
        <fullName evidence="5">Patatin-like phospholipase family protein</fullName>
    </submittedName>
</protein>
<dbReference type="InterPro" id="IPR016035">
    <property type="entry name" value="Acyl_Trfase/lysoPLipase"/>
</dbReference>
<comment type="similarity">
    <text evidence="1">Belongs to the patatin family.</text>
</comment>
<evidence type="ECO:0000256" key="1">
    <source>
        <dbReference type="ARBA" id="ARBA00010240"/>
    </source>
</evidence>
<accession>A0ABS3T7A6</accession>
<comment type="caution">
    <text evidence="5">The sequence shown here is derived from an EMBL/GenBank/DDBJ whole genome shotgun (WGS) entry which is preliminary data.</text>
</comment>
<organism evidence="5 6">
    <name type="scientific">Hymenobacter defluvii</name>
    <dbReference type="NCBI Taxonomy" id="2054411"/>
    <lineage>
        <taxon>Bacteria</taxon>
        <taxon>Pseudomonadati</taxon>
        <taxon>Bacteroidota</taxon>
        <taxon>Cytophagia</taxon>
        <taxon>Cytophagales</taxon>
        <taxon>Hymenobacteraceae</taxon>
        <taxon>Hymenobacter</taxon>
    </lineage>
</organism>
<evidence type="ECO:0000313" key="5">
    <source>
        <dbReference type="EMBL" id="MBO3269522.1"/>
    </source>
</evidence>
<dbReference type="Pfam" id="PF01734">
    <property type="entry name" value="Patatin"/>
    <property type="match status" value="1"/>
</dbReference>
<dbReference type="PANTHER" id="PTHR32176">
    <property type="entry name" value="XYLOSE ISOMERASE"/>
    <property type="match status" value="1"/>
</dbReference>
<keyword evidence="3" id="KW-0378">Hydrolase</keyword>
<evidence type="ECO:0000256" key="2">
    <source>
        <dbReference type="ARBA" id="ARBA00023098"/>
    </source>
</evidence>
<evidence type="ECO:0000313" key="6">
    <source>
        <dbReference type="Proteomes" id="UP000670527"/>
    </source>
</evidence>
<proteinExistence type="inferred from homology"/>
<dbReference type="RefSeq" id="WP_208306236.1">
    <property type="nucleotide sequence ID" value="NZ_JAGETX010000001.1"/>
</dbReference>
<dbReference type="SUPFAM" id="SSF52151">
    <property type="entry name" value="FabD/lysophospholipase-like"/>
    <property type="match status" value="1"/>
</dbReference>
<feature type="short sequence motif" description="GXSXG" evidence="3">
    <location>
        <begin position="48"/>
        <end position="52"/>
    </location>
</feature>
<feature type="active site" description="Nucleophile" evidence="3">
    <location>
        <position position="50"/>
    </location>
</feature>
<sequence>MKKILSIDGGGIRGIIPGQVLVALEQKLQQRSGNAQARLADFFDFVAGTSTGGILTCLYLSPAAEDPTKARFSAQQAVDLYVENGSAIFEVSLWQKVRSGNSLTDEKYDDAELRRVLDRHFGSLKLSQLLRPCLIPAYDITARQEFFFTQHDARRHGPAYDFLLKDVCRATAAAPTYFEAALTPALDGKAYPLIDGGVFANNPALCAYAEVRNAASNPTTEDMLLVSLGTGQVDKPYPYHKAKDWGKVEWPKPLIDILMSGGAAVTDYQTKRIFSAAGKGSQYFRLQTTDLGAASPDLDNASPANLRALVQLGRAAATTHDADLNRIVDLLLTADPDPLRFT</sequence>
<keyword evidence="6" id="KW-1185">Reference proteome</keyword>
<reference evidence="5 6" key="1">
    <citation type="submission" date="2021-03" db="EMBL/GenBank/DDBJ databases">
        <authorList>
            <person name="Kim M.K."/>
        </authorList>
    </citation>
    <scope>NUCLEOTIDE SEQUENCE [LARGE SCALE GENOMIC DNA]</scope>
    <source>
        <strain evidence="5 6">BT507</strain>
    </source>
</reference>
<dbReference type="Proteomes" id="UP000670527">
    <property type="component" value="Unassembled WGS sequence"/>
</dbReference>
<keyword evidence="3" id="KW-0442">Lipid degradation</keyword>
<feature type="short sequence motif" description="GXGXXG" evidence="3">
    <location>
        <begin position="9"/>
        <end position="14"/>
    </location>
</feature>
<feature type="active site" description="Proton acceptor" evidence="3">
    <location>
        <position position="195"/>
    </location>
</feature>
<dbReference type="EMBL" id="JAGETX010000001">
    <property type="protein sequence ID" value="MBO3269522.1"/>
    <property type="molecule type" value="Genomic_DNA"/>
</dbReference>
<feature type="domain" description="PNPLA" evidence="4">
    <location>
        <begin position="5"/>
        <end position="208"/>
    </location>
</feature>